<keyword evidence="3" id="KW-0240">DNA-directed RNA polymerase</keyword>
<feature type="region of interest" description="Disordered" evidence="1">
    <location>
        <begin position="12"/>
        <end position="62"/>
    </location>
</feature>
<dbReference type="AlphaFoldDB" id="A0A9E7E977"/>
<keyword evidence="2" id="KW-0732">Signal</keyword>
<organism evidence="3 4">
    <name type="scientific">Musa troglodytarum</name>
    <name type="common">fe'i banana</name>
    <dbReference type="NCBI Taxonomy" id="320322"/>
    <lineage>
        <taxon>Eukaryota</taxon>
        <taxon>Viridiplantae</taxon>
        <taxon>Streptophyta</taxon>
        <taxon>Embryophyta</taxon>
        <taxon>Tracheophyta</taxon>
        <taxon>Spermatophyta</taxon>
        <taxon>Magnoliopsida</taxon>
        <taxon>Liliopsida</taxon>
        <taxon>Zingiberales</taxon>
        <taxon>Musaceae</taxon>
        <taxon>Musa</taxon>
    </lineage>
</organism>
<dbReference type="Proteomes" id="UP001055439">
    <property type="component" value="Chromosome 1"/>
</dbReference>
<dbReference type="GO" id="GO:0000428">
    <property type="term" value="C:DNA-directed RNA polymerase complex"/>
    <property type="evidence" value="ECO:0007669"/>
    <property type="project" value="UniProtKB-KW"/>
</dbReference>
<evidence type="ECO:0000256" key="1">
    <source>
        <dbReference type="SAM" id="MobiDB-lite"/>
    </source>
</evidence>
<reference evidence="3" key="1">
    <citation type="submission" date="2022-05" db="EMBL/GenBank/DDBJ databases">
        <title>The Musa troglodytarum L. genome provides insights into the mechanism of non-climacteric behaviour and enrichment of carotenoids.</title>
        <authorList>
            <person name="Wang J."/>
        </authorList>
    </citation>
    <scope>NUCLEOTIDE SEQUENCE</scope>
    <source>
        <tissue evidence="3">Leaf</tissue>
    </source>
</reference>
<evidence type="ECO:0000313" key="4">
    <source>
        <dbReference type="Proteomes" id="UP001055439"/>
    </source>
</evidence>
<name>A0A9E7E977_9LILI</name>
<accession>A0A9E7E977</accession>
<proteinExistence type="predicted"/>
<keyword evidence="3" id="KW-0804">Transcription</keyword>
<feature type="compositionally biased region" description="Low complexity" evidence="1">
    <location>
        <begin position="17"/>
        <end position="52"/>
    </location>
</feature>
<feature type="signal peptide" evidence="2">
    <location>
        <begin position="1"/>
        <end position="17"/>
    </location>
</feature>
<dbReference type="EMBL" id="CP097502">
    <property type="protein sequence ID" value="URD72758.1"/>
    <property type="molecule type" value="Genomic_DNA"/>
</dbReference>
<sequence>LFLFFFLCLCSPYNSRSGPDYSPSSPQYSPSAGYSPTSPGYSPSSTSQYTPQMSNEDEESTR</sequence>
<protein>
    <submittedName>
        <fullName evidence="3">DNA-directed RNA Polymerase</fullName>
    </submittedName>
</protein>
<evidence type="ECO:0000313" key="3">
    <source>
        <dbReference type="EMBL" id="URD72758.1"/>
    </source>
</evidence>
<keyword evidence="4" id="KW-1185">Reference proteome</keyword>
<feature type="non-terminal residue" evidence="3">
    <location>
        <position position="1"/>
    </location>
</feature>
<evidence type="ECO:0000256" key="2">
    <source>
        <dbReference type="SAM" id="SignalP"/>
    </source>
</evidence>
<feature type="chain" id="PRO_5039221711" evidence="2">
    <location>
        <begin position="18"/>
        <end position="62"/>
    </location>
</feature>
<gene>
    <name evidence="3" type="ORF">MUK42_36987</name>
</gene>